<protein>
    <submittedName>
        <fullName evidence="2">Uncharacterized protein</fullName>
    </submittedName>
</protein>
<comment type="caution">
    <text evidence="2">The sequence shown here is derived from an EMBL/GenBank/DDBJ whole genome shotgun (WGS) entry which is preliminary data.</text>
</comment>
<dbReference type="EMBL" id="VRMN01000001">
    <property type="protein sequence ID" value="KAA8499093.1"/>
    <property type="molecule type" value="Genomic_DNA"/>
</dbReference>
<proteinExistence type="predicted"/>
<keyword evidence="3" id="KW-1185">Reference proteome</keyword>
<evidence type="ECO:0000313" key="2">
    <source>
        <dbReference type="EMBL" id="KAA8499093.1"/>
    </source>
</evidence>
<feature type="compositionally biased region" description="Polar residues" evidence="1">
    <location>
        <begin position="460"/>
        <end position="469"/>
    </location>
</feature>
<dbReference type="AlphaFoldDB" id="A0A5J4Z8D7"/>
<feature type="region of interest" description="Disordered" evidence="1">
    <location>
        <begin position="431"/>
        <end position="469"/>
    </location>
</feature>
<dbReference type="Proteomes" id="UP000324585">
    <property type="component" value="Unassembled WGS sequence"/>
</dbReference>
<organism evidence="2 3">
    <name type="scientific">Porphyridium purpureum</name>
    <name type="common">Red alga</name>
    <name type="synonym">Porphyridium cruentum</name>
    <dbReference type="NCBI Taxonomy" id="35688"/>
    <lineage>
        <taxon>Eukaryota</taxon>
        <taxon>Rhodophyta</taxon>
        <taxon>Bangiophyceae</taxon>
        <taxon>Porphyridiales</taxon>
        <taxon>Porphyridiaceae</taxon>
        <taxon>Porphyridium</taxon>
    </lineage>
</organism>
<name>A0A5J4Z8D7_PORPP</name>
<gene>
    <name evidence="2" type="ORF">FVE85_6678</name>
</gene>
<sequence>MDGLPYTELTGGHSSYLVLHPLKRDYFLHATSLLDALKGWPVGDTLKWFVPRALELVDRHEHDRAAFDARSSSGLAWYCFFLKGGSKNAYTDTLVFGGLVGLEVDDESFTLTCRALPRTELSNDHMGTRIVEDAMLILLQTFCAHCVKVHSSSSQERRGQASVTRLTIFDINFGAVPLVSADLAALGEKAPPVLNLHLPDLEERWSAFALPLEAKRKEIVSKPGPSDLGKVSVPLCRAENSSAPALEFPRVCVYRAGTGRNTHRLWDSQSQAGEDVEIENQNNYRVQVTLPTGQDSPWKQDCFPIILYLQGAVEGARGNLVFFRDFPKPGMDELCDVFYSEWAFRVFWLDSRDVMEEADTVSLEWKPRSGWKKDGRGKIRVYLISVSQDYSAWRLLLRSEFSVCTRTAAGHRKTDGNALASPRTHCLPVKLDSLGDEDSSSRSQLTKVKYETTPKAGSHSPESTASFSTDAEALSGKLVTVKEEARYVLEERQDQVVRVSDASTVYARASNPAISSASATQYDATDLFASFAPVSTPLQGKKEEEKPEPLTMSFTAADILQGAIFAAQDGSEESAAPGPGSFDFLFLPKSGAFLNSAGGTSEGASVNQLDPERNRFNALFSTGDLLESLPKLEMGTPEEQQKSAGTAMNPHRLPDLVPTFTYLPHLDESGRIPSGLSLRGMSDELAKNMISPGLSEFVSHVMQPAASDQQRPLLSSTDLPYPTDMSWQLPSGVFGESIGTDTGKSAAAMPSGPRGNGSAGEADTPFNVTYSTAEIQDQLVRGKQS</sequence>
<evidence type="ECO:0000313" key="3">
    <source>
        <dbReference type="Proteomes" id="UP000324585"/>
    </source>
</evidence>
<reference evidence="3" key="1">
    <citation type="journal article" date="2019" name="Nat. Commun.">
        <title>Expansion of phycobilisome linker gene families in mesophilic red algae.</title>
        <authorList>
            <person name="Lee J."/>
            <person name="Kim D."/>
            <person name="Bhattacharya D."/>
            <person name="Yoon H.S."/>
        </authorList>
    </citation>
    <scope>NUCLEOTIDE SEQUENCE [LARGE SCALE GENOMIC DNA]</scope>
    <source>
        <strain evidence="3">CCMP 1328</strain>
    </source>
</reference>
<feature type="region of interest" description="Disordered" evidence="1">
    <location>
        <begin position="730"/>
        <end position="785"/>
    </location>
</feature>
<feature type="compositionally biased region" description="Polar residues" evidence="1">
    <location>
        <begin position="766"/>
        <end position="775"/>
    </location>
</feature>
<accession>A0A5J4Z8D7</accession>
<evidence type="ECO:0000256" key="1">
    <source>
        <dbReference type="SAM" id="MobiDB-lite"/>
    </source>
</evidence>